<evidence type="ECO:0000313" key="2">
    <source>
        <dbReference type="EnsemblMetazoa" id="CJA42820.1"/>
    </source>
</evidence>
<keyword evidence="3" id="KW-1185">Reference proteome</keyword>
<proteinExistence type="predicted"/>
<dbReference type="InterPro" id="IPR006578">
    <property type="entry name" value="MADF-dom"/>
</dbReference>
<organism evidence="2 3">
    <name type="scientific">Caenorhabditis japonica</name>
    <dbReference type="NCBI Taxonomy" id="281687"/>
    <lineage>
        <taxon>Eukaryota</taxon>
        <taxon>Metazoa</taxon>
        <taxon>Ecdysozoa</taxon>
        <taxon>Nematoda</taxon>
        <taxon>Chromadorea</taxon>
        <taxon>Rhabditida</taxon>
        <taxon>Rhabditina</taxon>
        <taxon>Rhabditomorpha</taxon>
        <taxon>Rhabditoidea</taxon>
        <taxon>Rhabditidae</taxon>
        <taxon>Peloderinae</taxon>
        <taxon>Caenorhabditis</taxon>
    </lineage>
</organism>
<name>A0A8R1EV97_CAEJA</name>
<evidence type="ECO:0000313" key="3">
    <source>
        <dbReference type="Proteomes" id="UP000005237"/>
    </source>
</evidence>
<dbReference type="EnsemblMetazoa" id="CJA42820.1">
    <property type="protein sequence ID" value="CJA42820.1"/>
    <property type="gene ID" value="WBGene00218668"/>
</dbReference>
<dbReference type="PROSITE" id="PS51029">
    <property type="entry name" value="MADF"/>
    <property type="match status" value="1"/>
</dbReference>
<dbReference type="Pfam" id="PF10545">
    <property type="entry name" value="MADF_DNA_bdg"/>
    <property type="match status" value="1"/>
</dbReference>
<dbReference type="AlphaFoldDB" id="A0A8R1EV97"/>
<feature type="domain" description="MADF" evidence="1">
    <location>
        <begin position="28"/>
        <end position="73"/>
    </location>
</feature>
<accession>A0A8R1EV97</accession>
<reference evidence="3" key="1">
    <citation type="submission" date="2010-08" db="EMBL/GenBank/DDBJ databases">
        <authorList>
            <consortium name="Caenorhabditis japonica Sequencing Consortium"/>
            <person name="Wilson R.K."/>
        </authorList>
    </citation>
    <scope>NUCLEOTIDE SEQUENCE [LARGE SCALE GENOMIC DNA]</scope>
    <source>
        <strain evidence="3">DF5081</strain>
    </source>
</reference>
<evidence type="ECO:0000259" key="1">
    <source>
        <dbReference type="PROSITE" id="PS51029"/>
    </source>
</evidence>
<reference evidence="2" key="2">
    <citation type="submission" date="2022-06" db="UniProtKB">
        <authorList>
            <consortium name="EnsemblMetazoa"/>
        </authorList>
    </citation>
    <scope>IDENTIFICATION</scope>
    <source>
        <strain evidence="2">DF5081</strain>
    </source>
</reference>
<dbReference type="Proteomes" id="UP000005237">
    <property type="component" value="Unassembled WGS sequence"/>
</dbReference>
<protein>
    <submittedName>
        <fullName evidence="2">MADF domain-containing protein</fullName>
    </submittedName>
</protein>
<sequence>MTDPVRAGKIAISGRENYEKLSTEQILKVIESIESHPLLWDMTDPAYKDTEKKNDCWWTLEKSLKFLKVEKGK</sequence>